<keyword evidence="4" id="KW-0238">DNA-binding</keyword>
<dbReference type="InterPro" id="IPR051534">
    <property type="entry name" value="CBASS_pafABC_assoc_protein"/>
</dbReference>
<dbReference type="PANTHER" id="PTHR34580">
    <property type="match status" value="1"/>
</dbReference>
<dbReference type="PROSITE" id="PS51000">
    <property type="entry name" value="HTH_DEOR_2"/>
    <property type="match status" value="1"/>
</dbReference>
<evidence type="ECO:0000313" key="4">
    <source>
        <dbReference type="EMBL" id="SDS82900.1"/>
    </source>
</evidence>
<organism evidence="4 5">
    <name type="scientific">Microlunatus soli</name>
    <dbReference type="NCBI Taxonomy" id="630515"/>
    <lineage>
        <taxon>Bacteria</taxon>
        <taxon>Bacillati</taxon>
        <taxon>Actinomycetota</taxon>
        <taxon>Actinomycetes</taxon>
        <taxon>Propionibacteriales</taxon>
        <taxon>Propionibacteriaceae</taxon>
        <taxon>Microlunatus</taxon>
    </lineage>
</organism>
<accession>A0A1H1VE44</accession>
<dbReference type="PROSITE" id="PS52050">
    <property type="entry name" value="WYL"/>
    <property type="match status" value="1"/>
</dbReference>
<keyword evidence="1" id="KW-0805">Transcription regulation</keyword>
<dbReference type="GO" id="GO:0003700">
    <property type="term" value="F:DNA-binding transcription factor activity"/>
    <property type="evidence" value="ECO:0007669"/>
    <property type="project" value="InterPro"/>
</dbReference>
<gene>
    <name evidence="4" type="ORF">SAMN04489812_3170</name>
</gene>
<dbReference type="EMBL" id="LT629772">
    <property type="protein sequence ID" value="SDS82900.1"/>
    <property type="molecule type" value="Genomic_DNA"/>
</dbReference>
<dbReference type="Proteomes" id="UP000199103">
    <property type="component" value="Chromosome I"/>
</dbReference>
<evidence type="ECO:0000259" key="3">
    <source>
        <dbReference type="PROSITE" id="PS51000"/>
    </source>
</evidence>
<reference evidence="4 5" key="1">
    <citation type="submission" date="2016-10" db="EMBL/GenBank/DDBJ databases">
        <authorList>
            <person name="de Groot N.N."/>
        </authorList>
    </citation>
    <scope>NUCLEOTIDE SEQUENCE [LARGE SCALE GENOMIC DNA]</scope>
    <source>
        <strain evidence="4 5">DSM 21800</strain>
    </source>
</reference>
<name>A0A1H1VE44_9ACTN</name>
<dbReference type="RefSeq" id="WP_091526310.1">
    <property type="nucleotide sequence ID" value="NZ_LT629772.1"/>
</dbReference>
<dbReference type="OrthoDB" id="5174471at2"/>
<dbReference type="GO" id="GO:0003677">
    <property type="term" value="F:DNA binding"/>
    <property type="evidence" value="ECO:0007669"/>
    <property type="project" value="UniProtKB-KW"/>
</dbReference>
<dbReference type="Pfam" id="PF08279">
    <property type="entry name" value="HTH_11"/>
    <property type="match status" value="1"/>
</dbReference>
<dbReference type="InterPro" id="IPR026881">
    <property type="entry name" value="WYL_dom"/>
</dbReference>
<keyword evidence="2" id="KW-0804">Transcription</keyword>
<dbReference type="InterPro" id="IPR013196">
    <property type="entry name" value="HTH_11"/>
</dbReference>
<protein>
    <submittedName>
        <fullName evidence="4">Predicted DNA-binding transcriptional regulator YafY, contains an HTH and WYL domains</fullName>
    </submittedName>
</protein>
<dbReference type="PANTHER" id="PTHR34580:SF1">
    <property type="entry name" value="PROTEIN PAFC"/>
    <property type="match status" value="1"/>
</dbReference>
<dbReference type="InterPro" id="IPR036390">
    <property type="entry name" value="WH_DNA-bd_sf"/>
</dbReference>
<evidence type="ECO:0000256" key="2">
    <source>
        <dbReference type="ARBA" id="ARBA00023163"/>
    </source>
</evidence>
<sequence>MRSSRLLALLMAIQRRGHSTAPRLAAELGVSVRTIYRDLAALQDAGVPLWTAAGPGGGVRLIEGWRSPIDGMTGDEAQALLLGQAGADLGLASVLATARSKVRSGLPSSVQSQIDLISERFLADQRRWFDDAPTPTTLPELADAVWRGVRIDLRYGKRSARRLVDPLGLVVKAGVWYLVAAHRRQPRTYRVDRIGSVTLRTEPAVRPAGFQLGSYWENAGTEIDRMIRVIDAVIRIPRGAAIALQHSVPGPATIAAVETARPVDHDRLEVHLGVEETPIAVAMLIGVPGVEVVRPIFLRRALHDHAASVLRANA</sequence>
<evidence type="ECO:0000313" key="5">
    <source>
        <dbReference type="Proteomes" id="UP000199103"/>
    </source>
</evidence>
<dbReference type="SUPFAM" id="SSF46785">
    <property type="entry name" value="Winged helix' DNA-binding domain"/>
    <property type="match status" value="1"/>
</dbReference>
<dbReference type="AlphaFoldDB" id="A0A1H1VE44"/>
<dbReference type="InterPro" id="IPR036388">
    <property type="entry name" value="WH-like_DNA-bd_sf"/>
</dbReference>
<dbReference type="InterPro" id="IPR001034">
    <property type="entry name" value="DeoR_HTH"/>
</dbReference>
<proteinExistence type="predicted"/>
<dbReference type="STRING" id="630515.SAMN04489812_3170"/>
<dbReference type="Pfam" id="PF13280">
    <property type="entry name" value="WYL"/>
    <property type="match status" value="1"/>
</dbReference>
<feature type="domain" description="HTH deoR-type" evidence="3">
    <location>
        <begin position="2"/>
        <end position="57"/>
    </location>
</feature>
<dbReference type="Gene3D" id="1.10.10.10">
    <property type="entry name" value="Winged helix-like DNA-binding domain superfamily/Winged helix DNA-binding domain"/>
    <property type="match status" value="1"/>
</dbReference>
<keyword evidence="5" id="KW-1185">Reference proteome</keyword>
<evidence type="ECO:0000256" key="1">
    <source>
        <dbReference type="ARBA" id="ARBA00023015"/>
    </source>
</evidence>